<proteinExistence type="predicted"/>
<evidence type="ECO:0000313" key="1">
    <source>
        <dbReference type="EMBL" id="MBB3838289.1"/>
    </source>
</evidence>
<sequence>MKTIYRGRVTARTLMEENASTKVLKKNSYEFVGVVIDPEDGEVWEWKFKN</sequence>
<organism evidence="1 2">
    <name type="scientific">Runella defluvii</name>
    <dbReference type="NCBI Taxonomy" id="370973"/>
    <lineage>
        <taxon>Bacteria</taxon>
        <taxon>Pseudomonadati</taxon>
        <taxon>Bacteroidota</taxon>
        <taxon>Cytophagia</taxon>
        <taxon>Cytophagales</taxon>
        <taxon>Spirosomataceae</taxon>
        <taxon>Runella</taxon>
    </lineage>
</organism>
<gene>
    <name evidence="1" type="ORF">FHS57_002294</name>
</gene>
<reference evidence="1 2" key="1">
    <citation type="submission" date="2020-08" db="EMBL/GenBank/DDBJ databases">
        <title>Genomic Encyclopedia of Type Strains, Phase IV (KMG-IV): sequencing the most valuable type-strain genomes for metagenomic binning, comparative biology and taxonomic classification.</title>
        <authorList>
            <person name="Goeker M."/>
        </authorList>
    </citation>
    <scope>NUCLEOTIDE SEQUENCE [LARGE SCALE GENOMIC DNA]</scope>
    <source>
        <strain evidence="1 2">DSM 17976</strain>
    </source>
</reference>
<comment type="caution">
    <text evidence="1">The sequence shown here is derived from an EMBL/GenBank/DDBJ whole genome shotgun (WGS) entry which is preliminary data.</text>
</comment>
<dbReference type="Proteomes" id="UP000541352">
    <property type="component" value="Unassembled WGS sequence"/>
</dbReference>
<accession>A0A7W6EQ62</accession>
<keyword evidence="2" id="KW-1185">Reference proteome</keyword>
<name>A0A7W6EQ62_9BACT</name>
<dbReference type="RefSeq" id="WP_183973588.1">
    <property type="nucleotide sequence ID" value="NZ_JACIBY010000004.1"/>
</dbReference>
<protein>
    <submittedName>
        <fullName evidence="1">Carbonic anhydrase</fullName>
    </submittedName>
</protein>
<dbReference type="EMBL" id="JACIBY010000004">
    <property type="protein sequence ID" value="MBB3838289.1"/>
    <property type="molecule type" value="Genomic_DNA"/>
</dbReference>
<dbReference type="AlphaFoldDB" id="A0A7W6EQ62"/>
<evidence type="ECO:0000313" key="2">
    <source>
        <dbReference type="Proteomes" id="UP000541352"/>
    </source>
</evidence>